<dbReference type="SUPFAM" id="SSF53800">
    <property type="entry name" value="Chelatase"/>
    <property type="match status" value="1"/>
</dbReference>
<accession>A0ABT9ZZE5</accession>
<dbReference type="EMBL" id="JAUSUG010000018">
    <property type="protein sequence ID" value="MDQ0256611.1"/>
    <property type="molecule type" value="Genomic_DNA"/>
</dbReference>
<dbReference type="Pfam" id="PF01903">
    <property type="entry name" value="CbiX"/>
    <property type="match status" value="2"/>
</dbReference>
<dbReference type="CDD" id="cd03416">
    <property type="entry name" value="CbiX_SirB_N"/>
    <property type="match status" value="1"/>
</dbReference>
<dbReference type="RefSeq" id="WP_307329022.1">
    <property type="nucleotide sequence ID" value="NZ_JAUSUG010000018.1"/>
</dbReference>
<organism evidence="3 4">
    <name type="scientific">Evansella vedderi</name>
    <dbReference type="NCBI Taxonomy" id="38282"/>
    <lineage>
        <taxon>Bacteria</taxon>
        <taxon>Bacillati</taxon>
        <taxon>Bacillota</taxon>
        <taxon>Bacilli</taxon>
        <taxon>Bacillales</taxon>
        <taxon>Bacillaceae</taxon>
        <taxon>Evansella</taxon>
    </lineage>
</organism>
<dbReference type="InterPro" id="IPR002762">
    <property type="entry name" value="CbiX-like"/>
</dbReference>
<reference evidence="3 4" key="1">
    <citation type="submission" date="2023-07" db="EMBL/GenBank/DDBJ databases">
        <title>Genomic Encyclopedia of Type Strains, Phase IV (KMG-IV): sequencing the most valuable type-strain genomes for metagenomic binning, comparative biology and taxonomic classification.</title>
        <authorList>
            <person name="Goeker M."/>
        </authorList>
    </citation>
    <scope>NUCLEOTIDE SEQUENCE [LARGE SCALE GENOMIC DNA]</scope>
    <source>
        <strain evidence="3 4">DSM 9768</strain>
    </source>
</reference>
<keyword evidence="4" id="KW-1185">Reference proteome</keyword>
<dbReference type="Proteomes" id="UP001230005">
    <property type="component" value="Unassembled WGS sequence"/>
</dbReference>
<comment type="caution">
    <text evidence="3">The sequence shown here is derived from an EMBL/GenBank/DDBJ whole genome shotgun (WGS) entry which is preliminary data.</text>
</comment>
<evidence type="ECO:0000313" key="4">
    <source>
        <dbReference type="Proteomes" id="UP001230005"/>
    </source>
</evidence>
<sequence length="260" mass="29332">MKVEASVGVLVIAHGSRDTRWVKEIEEAVEQLALEVPISIGYLELVEGKSIPEAVRSLERQGATVIIAVPLFICSGSTHLEEIKYSLGVTSHCRIETSLEKIHPAAEIIWCDAMDDHPLMIEILLERVKELSEEPAKEVVMLVAHGSEKPGFHHLWEFTLKQMTHAVKSRFPFHDVIYGTLHPDTVAEQAQLIVSAHKKLLVVPVFLSEGYFTKKVIPQKLAGIDFQWSGRTFLPHPFVTKWVEERVRSALLRLEGVDHR</sequence>
<evidence type="ECO:0000256" key="2">
    <source>
        <dbReference type="ARBA" id="ARBA00023239"/>
    </source>
</evidence>
<protein>
    <submittedName>
        <fullName evidence="3">Sirohydrochlorin ferrochelatase</fullName>
    </submittedName>
</protein>
<evidence type="ECO:0000313" key="3">
    <source>
        <dbReference type="EMBL" id="MDQ0256611.1"/>
    </source>
</evidence>
<gene>
    <name evidence="3" type="ORF">J2S74_004033</name>
</gene>
<dbReference type="PANTHER" id="PTHR33542">
    <property type="entry name" value="SIROHYDROCHLORIN FERROCHELATASE, CHLOROPLASTIC"/>
    <property type="match status" value="1"/>
</dbReference>
<name>A0ABT9ZZE5_9BACI</name>
<dbReference type="PANTHER" id="PTHR33542:SF3">
    <property type="entry name" value="SIROHYDROCHLORIN FERROCHELATASE, CHLOROPLASTIC"/>
    <property type="match status" value="1"/>
</dbReference>
<keyword evidence="2" id="KW-0456">Lyase</keyword>
<dbReference type="InterPro" id="IPR050963">
    <property type="entry name" value="Sirohydro_Cobaltochel/CbiX"/>
</dbReference>
<evidence type="ECO:0000256" key="1">
    <source>
        <dbReference type="ARBA" id="ARBA00022723"/>
    </source>
</evidence>
<proteinExistence type="predicted"/>
<dbReference type="Gene3D" id="3.40.50.1400">
    <property type="match status" value="2"/>
</dbReference>
<keyword evidence="1" id="KW-0479">Metal-binding</keyword>